<evidence type="ECO:0008006" key="4">
    <source>
        <dbReference type="Google" id="ProtNLM"/>
    </source>
</evidence>
<keyword evidence="1" id="KW-1133">Transmembrane helix</keyword>
<keyword evidence="1" id="KW-0812">Transmembrane</keyword>
<comment type="caution">
    <text evidence="2">The sequence shown here is derived from an EMBL/GenBank/DDBJ whole genome shotgun (WGS) entry which is preliminary data.</text>
</comment>
<evidence type="ECO:0000256" key="1">
    <source>
        <dbReference type="SAM" id="Phobius"/>
    </source>
</evidence>
<accession>A0ABR8WII2</accession>
<organism evidence="2 3">
    <name type="scientific">Planococcus wigleyi</name>
    <dbReference type="NCBI Taxonomy" id="2762216"/>
    <lineage>
        <taxon>Bacteria</taxon>
        <taxon>Bacillati</taxon>
        <taxon>Bacillota</taxon>
        <taxon>Bacilli</taxon>
        <taxon>Bacillales</taxon>
        <taxon>Caryophanaceae</taxon>
        <taxon>Planococcus</taxon>
    </lineage>
</organism>
<keyword evidence="1" id="KW-0472">Membrane</keyword>
<evidence type="ECO:0000313" key="3">
    <source>
        <dbReference type="Proteomes" id="UP000658980"/>
    </source>
</evidence>
<feature type="transmembrane region" description="Helical" evidence="1">
    <location>
        <begin position="7"/>
        <end position="28"/>
    </location>
</feature>
<dbReference type="Proteomes" id="UP000658980">
    <property type="component" value="Unassembled WGS sequence"/>
</dbReference>
<proteinExistence type="predicted"/>
<feature type="transmembrane region" description="Helical" evidence="1">
    <location>
        <begin position="48"/>
        <end position="71"/>
    </location>
</feature>
<reference evidence="2 3" key="1">
    <citation type="submission" date="2020-08" db="EMBL/GenBank/DDBJ databases">
        <title>A Genomic Blueprint of the Chicken Gut Microbiome.</title>
        <authorList>
            <person name="Gilroy R."/>
            <person name="Ravi A."/>
            <person name="Getino M."/>
            <person name="Pursley I."/>
            <person name="Horton D.L."/>
            <person name="Alikhan N.-F."/>
            <person name="Baker D."/>
            <person name="Gharbi K."/>
            <person name="Hall N."/>
            <person name="Watson M."/>
            <person name="Adriaenssens E.M."/>
            <person name="Foster-Nyarko E."/>
            <person name="Jarju S."/>
            <person name="Secka A."/>
            <person name="Antonio M."/>
            <person name="Oren A."/>
            <person name="Chaudhuri R."/>
            <person name="La Ragione R.M."/>
            <person name="Hildebrand F."/>
            <person name="Pallen M.J."/>
        </authorList>
    </citation>
    <scope>NUCLEOTIDE SEQUENCE [LARGE SCALE GENOMIC DNA]</scope>
    <source>
        <strain evidence="2 3">Sa1BUA13</strain>
    </source>
</reference>
<dbReference type="RefSeq" id="WP_191716970.1">
    <property type="nucleotide sequence ID" value="NZ_JACSPU010000013.1"/>
</dbReference>
<sequence length="76" mass="7920">MKEIVVGGIGILSGVVLFGLTLVAAAIYSPYQATVGYSSEMGLFVSTLGAIGIFPLVISTVLFASGIYFLVKDMKN</sequence>
<gene>
    <name evidence="2" type="ORF">H9630_18615</name>
</gene>
<keyword evidence="3" id="KW-1185">Reference proteome</keyword>
<evidence type="ECO:0000313" key="2">
    <source>
        <dbReference type="EMBL" id="MBD8016820.1"/>
    </source>
</evidence>
<name>A0ABR8WII2_9BACL</name>
<dbReference type="EMBL" id="JACSPU010000013">
    <property type="protein sequence ID" value="MBD8016820.1"/>
    <property type="molecule type" value="Genomic_DNA"/>
</dbReference>
<protein>
    <recommendedName>
        <fullName evidence="4">Phosphatase</fullName>
    </recommendedName>
</protein>